<name>A0AA39I400_9BILA</name>
<comment type="caution">
    <text evidence="2">The sequence shown here is derived from an EMBL/GenBank/DDBJ whole genome shotgun (WGS) entry which is preliminary data.</text>
</comment>
<dbReference type="EMBL" id="JAUCMV010000002">
    <property type="protein sequence ID" value="KAK0416700.1"/>
    <property type="molecule type" value="Genomic_DNA"/>
</dbReference>
<sequence length="77" mass="8643">MEELFVLDYAEVRDCESQLTNMLFPGGMGRDPAVAEYMRKEAASKAKQDLITFVSFGFFIEVVAFTGTYFGIKSLLT</sequence>
<evidence type="ECO:0000256" key="1">
    <source>
        <dbReference type="SAM" id="Phobius"/>
    </source>
</evidence>
<feature type="transmembrane region" description="Helical" evidence="1">
    <location>
        <begin position="50"/>
        <end position="72"/>
    </location>
</feature>
<dbReference type="AlphaFoldDB" id="A0AA39I400"/>
<dbReference type="Proteomes" id="UP001175271">
    <property type="component" value="Unassembled WGS sequence"/>
</dbReference>
<gene>
    <name evidence="2" type="ORF">QR680_012638</name>
</gene>
<protein>
    <submittedName>
        <fullName evidence="2">Uncharacterized protein</fullName>
    </submittedName>
</protein>
<reference evidence="2" key="1">
    <citation type="submission" date="2023-06" db="EMBL/GenBank/DDBJ databases">
        <title>Genomic analysis of the entomopathogenic nematode Steinernema hermaphroditum.</title>
        <authorList>
            <person name="Schwarz E.M."/>
            <person name="Heppert J.K."/>
            <person name="Baniya A."/>
            <person name="Schwartz H.T."/>
            <person name="Tan C.-H."/>
            <person name="Antoshechkin I."/>
            <person name="Sternberg P.W."/>
            <person name="Goodrich-Blair H."/>
            <person name="Dillman A.R."/>
        </authorList>
    </citation>
    <scope>NUCLEOTIDE SEQUENCE</scope>
    <source>
        <strain evidence="2">PS9179</strain>
        <tissue evidence="2">Whole animal</tissue>
    </source>
</reference>
<proteinExistence type="predicted"/>
<keyword evidence="3" id="KW-1185">Reference proteome</keyword>
<keyword evidence="1" id="KW-0812">Transmembrane</keyword>
<organism evidence="2 3">
    <name type="scientific">Steinernema hermaphroditum</name>
    <dbReference type="NCBI Taxonomy" id="289476"/>
    <lineage>
        <taxon>Eukaryota</taxon>
        <taxon>Metazoa</taxon>
        <taxon>Ecdysozoa</taxon>
        <taxon>Nematoda</taxon>
        <taxon>Chromadorea</taxon>
        <taxon>Rhabditida</taxon>
        <taxon>Tylenchina</taxon>
        <taxon>Panagrolaimomorpha</taxon>
        <taxon>Strongyloidoidea</taxon>
        <taxon>Steinernematidae</taxon>
        <taxon>Steinernema</taxon>
    </lineage>
</organism>
<accession>A0AA39I400</accession>
<evidence type="ECO:0000313" key="3">
    <source>
        <dbReference type="Proteomes" id="UP001175271"/>
    </source>
</evidence>
<keyword evidence="1" id="KW-1133">Transmembrane helix</keyword>
<evidence type="ECO:0000313" key="2">
    <source>
        <dbReference type="EMBL" id="KAK0416700.1"/>
    </source>
</evidence>
<keyword evidence="1" id="KW-0472">Membrane</keyword>